<gene>
    <name evidence="2" type="ORF">Ocin01_01287</name>
</gene>
<dbReference type="SMART" id="SM00174">
    <property type="entry name" value="RHO"/>
    <property type="match status" value="1"/>
</dbReference>
<dbReference type="SMART" id="SM00175">
    <property type="entry name" value="RAB"/>
    <property type="match status" value="1"/>
</dbReference>
<sequence>MGTMKAGVEEYSISFMMQKNMTFKYVVVGDSGVGKSCLIDQFTQTQKEFQEVHLTTIGVNLAEVTRSLRINGCEIMIQVWDTGGMEVYRSLTTAYYRNTAITLLVYDVTRRKTFEGLVDWLSEIKTSSNNPHMIVLVVGNKVDLVKDRQVTRQEGQQFASQNKLFFMETSAKIRDTVEKVFFLTARVYYEKIDMGDIDIHNRPALHGIKLGGEEEQSELISVE</sequence>
<dbReference type="Proteomes" id="UP000094527">
    <property type="component" value="Unassembled WGS sequence"/>
</dbReference>
<dbReference type="EMBL" id="LJIJ01000023">
    <property type="protein sequence ID" value="ODN05447.1"/>
    <property type="molecule type" value="Genomic_DNA"/>
</dbReference>
<dbReference type="InterPro" id="IPR050209">
    <property type="entry name" value="Rab_GTPases_membrane_traffic"/>
</dbReference>
<evidence type="ECO:0000256" key="1">
    <source>
        <dbReference type="ARBA" id="ARBA00006270"/>
    </source>
</evidence>
<dbReference type="SUPFAM" id="SSF52540">
    <property type="entry name" value="P-loop containing nucleoside triphosphate hydrolases"/>
    <property type="match status" value="1"/>
</dbReference>
<dbReference type="SMART" id="SM00173">
    <property type="entry name" value="RAS"/>
    <property type="match status" value="1"/>
</dbReference>
<reference evidence="2 3" key="1">
    <citation type="journal article" date="2016" name="Genome Biol. Evol.">
        <title>Gene Family Evolution Reflects Adaptation to Soil Environmental Stressors in the Genome of the Collembolan Orchesella cincta.</title>
        <authorList>
            <person name="Faddeeva-Vakhrusheva A."/>
            <person name="Derks M.F."/>
            <person name="Anvar S.Y."/>
            <person name="Agamennone V."/>
            <person name="Suring W."/>
            <person name="Smit S."/>
            <person name="van Straalen N.M."/>
            <person name="Roelofs D."/>
        </authorList>
    </citation>
    <scope>NUCLEOTIDE SEQUENCE [LARGE SCALE GENOMIC DNA]</scope>
    <source>
        <tissue evidence="2">Mixed pool</tissue>
    </source>
</reference>
<dbReference type="PROSITE" id="PS51420">
    <property type="entry name" value="RHO"/>
    <property type="match status" value="1"/>
</dbReference>
<dbReference type="FunFam" id="3.40.50.300:FF:001447">
    <property type="entry name" value="Ras-related protein Rab-1B"/>
    <property type="match status" value="1"/>
</dbReference>
<dbReference type="GO" id="GO:0005525">
    <property type="term" value="F:GTP binding"/>
    <property type="evidence" value="ECO:0007669"/>
    <property type="project" value="InterPro"/>
</dbReference>
<dbReference type="OMA" id="SDHTQEN"/>
<keyword evidence="3" id="KW-1185">Reference proteome</keyword>
<dbReference type="AlphaFoldDB" id="A0A1D2NJP2"/>
<evidence type="ECO:0000313" key="3">
    <source>
        <dbReference type="Proteomes" id="UP000094527"/>
    </source>
</evidence>
<dbReference type="PANTHER" id="PTHR47979">
    <property type="entry name" value="DRAB11-RELATED"/>
    <property type="match status" value="1"/>
</dbReference>
<dbReference type="OrthoDB" id="9989112at2759"/>
<dbReference type="InterPro" id="IPR005225">
    <property type="entry name" value="Small_GTP-bd"/>
</dbReference>
<dbReference type="STRING" id="48709.A0A1D2NJP2"/>
<name>A0A1D2NJP2_ORCCI</name>
<comment type="similarity">
    <text evidence="1">Belongs to the small GTPase superfamily. Rab family.</text>
</comment>
<organism evidence="2 3">
    <name type="scientific">Orchesella cincta</name>
    <name type="common">Springtail</name>
    <name type="synonym">Podura cincta</name>
    <dbReference type="NCBI Taxonomy" id="48709"/>
    <lineage>
        <taxon>Eukaryota</taxon>
        <taxon>Metazoa</taxon>
        <taxon>Ecdysozoa</taxon>
        <taxon>Arthropoda</taxon>
        <taxon>Hexapoda</taxon>
        <taxon>Collembola</taxon>
        <taxon>Entomobryomorpha</taxon>
        <taxon>Entomobryoidea</taxon>
        <taxon>Orchesellidae</taxon>
        <taxon>Orchesellinae</taxon>
        <taxon>Orchesella</taxon>
    </lineage>
</organism>
<dbReference type="GO" id="GO:0003924">
    <property type="term" value="F:GTPase activity"/>
    <property type="evidence" value="ECO:0007669"/>
    <property type="project" value="InterPro"/>
</dbReference>
<dbReference type="InterPro" id="IPR001806">
    <property type="entry name" value="Small_GTPase"/>
</dbReference>
<dbReference type="SMART" id="SM00176">
    <property type="entry name" value="RAN"/>
    <property type="match status" value="1"/>
</dbReference>
<proteinExistence type="inferred from homology"/>
<accession>A0A1D2NJP2</accession>
<dbReference type="PROSITE" id="PS51421">
    <property type="entry name" value="RAS"/>
    <property type="match status" value="1"/>
</dbReference>
<dbReference type="NCBIfam" id="TIGR00231">
    <property type="entry name" value="small_GTP"/>
    <property type="match status" value="1"/>
</dbReference>
<evidence type="ECO:0000313" key="2">
    <source>
        <dbReference type="EMBL" id="ODN05447.1"/>
    </source>
</evidence>
<dbReference type="PRINTS" id="PR00449">
    <property type="entry name" value="RASTRNSFRMNG"/>
</dbReference>
<protein>
    <submittedName>
        <fullName evidence="2">GTP-binding protein yptV4</fullName>
    </submittedName>
</protein>
<dbReference type="PROSITE" id="PS51419">
    <property type="entry name" value="RAB"/>
    <property type="match status" value="1"/>
</dbReference>
<dbReference type="Gene3D" id="3.40.50.300">
    <property type="entry name" value="P-loop containing nucleotide triphosphate hydrolases"/>
    <property type="match status" value="1"/>
</dbReference>
<dbReference type="Pfam" id="PF00071">
    <property type="entry name" value="Ras"/>
    <property type="match status" value="1"/>
</dbReference>
<dbReference type="InterPro" id="IPR027417">
    <property type="entry name" value="P-loop_NTPase"/>
</dbReference>
<comment type="caution">
    <text evidence="2">The sequence shown here is derived from an EMBL/GenBank/DDBJ whole genome shotgun (WGS) entry which is preliminary data.</text>
</comment>